<proteinExistence type="predicted"/>
<evidence type="ECO:0000313" key="1">
    <source>
        <dbReference type="EMBL" id="PKF70775.1"/>
    </source>
</evidence>
<evidence type="ECO:0000313" key="2">
    <source>
        <dbReference type="Proteomes" id="UP000242861"/>
    </source>
</evidence>
<reference evidence="2" key="1">
    <citation type="submission" date="2017-12" db="EMBL/GenBank/DDBJ databases">
        <authorList>
            <person name="Yu X.-Y."/>
        </authorList>
    </citation>
    <scope>NUCLEOTIDE SEQUENCE [LARGE SCALE GENOMIC DNA]</scope>
    <source>
        <strain evidence="2">ZYSR67-Z</strain>
    </source>
</reference>
<name>A0A2I0CNR1_9PSED</name>
<organism evidence="1 2">
    <name type="scientific">Pseudomonas fluvialis</name>
    <dbReference type="NCBI Taxonomy" id="1793966"/>
    <lineage>
        <taxon>Bacteria</taxon>
        <taxon>Pseudomonadati</taxon>
        <taxon>Pseudomonadota</taxon>
        <taxon>Gammaproteobacteria</taxon>
        <taxon>Pseudomonadales</taxon>
        <taxon>Pseudomonadaceae</taxon>
        <taxon>Pseudomonas</taxon>
    </lineage>
</organism>
<dbReference type="AlphaFoldDB" id="A0A2I0CNR1"/>
<sequence>MPRKPQTHWFGLYQNLRPKVDCHQGVESIYQLIRREAEDTGYDEKVIKRMLNAGAFLERMTDGSLSVEQVKCGYAHAELLERLYKLNAQAAQASLKAILDNQVTLKVLRETLDSMAAESGHAQITARSRARQRVAEHQRLCIKLAQQAGPRFFGSAEGEMVLVKHFRTLRQFILINNPGQPIAVIPRLGDTSLKEGAAAEELLTLAMSVKRYFQRIWLLLPSDSTLALELVARAEQIGAFESWLYLATPSADSSELIPYRNRRRALEKDVQGEDDSAWEGVSLRDGRKLSGSLDPIEKN</sequence>
<comment type="caution">
    <text evidence="1">The sequence shown here is derived from an EMBL/GenBank/DDBJ whole genome shotgun (WGS) entry which is preliminary data.</text>
</comment>
<dbReference type="RefSeq" id="WP_101193818.1">
    <property type="nucleotide sequence ID" value="NZ_PIYS01000019.1"/>
</dbReference>
<protein>
    <submittedName>
        <fullName evidence="1">Uncharacterized protein</fullName>
    </submittedName>
</protein>
<accession>A0A2I0CNR1</accession>
<dbReference type="EMBL" id="PIYS01000019">
    <property type="protein sequence ID" value="PKF70775.1"/>
    <property type="molecule type" value="Genomic_DNA"/>
</dbReference>
<gene>
    <name evidence="1" type="ORF">CW360_11595</name>
</gene>
<dbReference type="Proteomes" id="UP000242861">
    <property type="component" value="Unassembled WGS sequence"/>
</dbReference>